<feature type="signal peptide" evidence="1">
    <location>
        <begin position="1"/>
        <end position="18"/>
    </location>
</feature>
<keyword evidence="1" id="KW-0732">Signal</keyword>
<accession>C4J8A1</accession>
<evidence type="ECO:0000256" key="1">
    <source>
        <dbReference type="SAM" id="SignalP"/>
    </source>
</evidence>
<sequence length="85" mass="8861">MALATAGVLRLALAAAMAVLRDAGLGAPQLGRLAGLVELPDDGVRIQQAGHRHLPLFRVDAALVDTYSGKVNLHHVSACRANQTV</sequence>
<proteinExistence type="evidence at transcript level"/>
<reference evidence="2" key="2">
    <citation type="submission" date="2012-06" db="EMBL/GenBank/DDBJ databases">
        <authorList>
            <person name="Yu Y."/>
            <person name="Currie J."/>
            <person name="Lomeli R."/>
            <person name="Angelova A."/>
            <person name="Collura K."/>
            <person name="Wissotski M."/>
            <person name="Campos D."/>
            <person name="Kudrna D."/>
            <person name="Golser W."/>
            <person name="Ashely E."/>
            <person name="Descour A."/>
            <person name="Fernandes J."/>
            <person name="Soderlund C."/>
            <person name="Walbot V."/>
        </authorList>
    </citation>
    <scope>NUCLEOTIDE SEQUENCE</scope>
    <source>
        <strain evidence="2">B73</strain>
    </source>
</reference>
<protein>
    <recommendedName>
        <fullName evidence="3">Secreted protein</fullName>
    </recommendedName>
</protein>
<reference evidence="2" key="1">
    <citation type="journal article" date="2009" name="PLoS Genet.">
        <title>Sequencing, mapping, and analysis of 27,455 maize full-length cDNAs.</title>
        <authorList>
            <person name="Soderlund C."/>
            <person name="Descour A."/>
            <person name="Kudrna D."/>
            <person name="Bomhoff M."/>
            <person name="Boyd L."/>
            <person name="Currie J."/>
            <person name="Angelova A."/>
            <person name="Collura K."/>
            <person name="Wissotski M."/>
            <person name="Ashley E."/>
            <person name="Morrow D."/>
            <person name="Fernandes J."/>
            <person name="Walbot V."/>
            <person name="Yu Y."/>
        </authorList>
    </citation>
    <scope>NUCLEOTIDE SEQUENCE</scope>
    <source>
        <strain evidence="2">B73</strain>
    </source>
</reference>
<feature type="chain" id="PRO_5002939159" description="Secreted protein" evidence="1">
    <location>
        <begin position="19"/>
        <end position="85"/>
    </location>
</feature>
<organism evidence="2">
    <name type="scientific">Zea mays</name>
    <name type="common">Maize</name>
    <dbReference type="NCBI Taxonomy" id="4577"/>
    <lineage>
        <taxon>Eukaryota</taxon>
        <taxon>Viridiplantae</taxon>
        <taxon>Streptophyta</taxon>
        <taxon>Embryophyta</taxon>
        <taxon>Tracheophyta</taxon>
        <taxon>Spermatophyta</taxon>
        <taxon>Magnoliopsida</taxon>
        <taxon>Liliopsida</taxon>
        <taxon>Poales</taxon>
        <taxon>Poaceae</taxon>
        <taxon>PACMAD clade</taxon>
        <taxon>Panicoideae</taxon>
        <taxon>Andropogonodae</taxon>
        <taxon>Andropogoneae</taxon>
        <taxon>Tripsacinae</taxon>
        <taxon>Zea</taxon>
    </lineage>
</organism>
<name>C4J8A1_MAIZE</name>
<evidence type="ECO:0008006" key="3">
    <source>
        <dbReference type="Google" id="ProtNLM"/>
    </source>
</evidence>
<dbReference type="AlphaFoldDB" id="C4J8A1"/>
<evidence type="ECO:0000313" key="2">
    <source>
        <dbReference type="EMBL" id="ACR37401.1"/>
    </source>
</evidence>
<dbReference type="EMBL" id="BT087048">
    <property type="protein sequence ID" value="ACR37401.1"/>
    <property type="molecule type" value="mRNA"/>
</dbReference>